<evidence type="ECO:0000259" key="1">
    <source>
        <dbReference type="Pfam" id="PF01551"/>
    </source>
</evidence>
<dbReference type="InterPro" id="IPR016047">
    <property type="entry name" value="M23ase_b-sheet_dom"/>
</dbReference>
<dbReference type="OrthoDB" id="9809488at2"/>
<dbReference type="Proteomes" id="UP000030401">
    <property type="component" value="Unassembled WGS sequence"/>
</dbReference>
<dbReference type="SUPFAM" id="SSF51261">
    <property type="entry name" value="Duplicated hybrid motif"/>
    <property type="match status" value="1"/>
</dbReference>
<gene>
    <name evidence="2" type="ORF">N784_14750</name>
</gene>
<accession>A0A0A5HV75</accession>
<comment type="caution">
    <text evidence="2">The sequence shown here is derived from an EMBL/GenBank/DDBJ whole genome shotgun (WGS) entry which is preliminary data.</text>
</comment>
<reference evidence="2 3" key="1">
    <citation type="submission" date="2013-08" db="EMBL/GenBank/DDBJ databases">
        <authorList>
            <person name="Huang J."/>
            <person name="Wang G."/>
        </authorList>
    </citation>
    <scope>NUCLEOTIDE SEQUENCE [LARGE SCALE GENOMIC DNA]</scope>
    <source>
        <strain evidence="2 3">JSM 072002</strain>
    </source>
</reference>
<dbReference type="eggNOG" id="COG0739">
    <property type="taxonomic scope" value="Bacteria"/>
</dbReference>
<keyword evidence="3" id="KW-1185">Reference proteome</keyword>
<dbReference type="PROSITE" id="PS51257">
    <property type="entry name" value="PROKAR_LIPOPROTEIN"/>
    <property type="match status" value="1"/>
</dbReference>
<dbReference type="STRING" id="1385512.N784_14750"/>
<name>A0A0A5HV75_9BACI</name>
<dbReference type="InterPro" id="IPR050570">
    <property type="entry name" value="Cell_wall_metabolism_enzyme"/>
</dbReference>
<dbReference type="CDD" id="cd12797">
    <property type="entry name" value="M23_peptidase"/>
    <property type="match status" value="1"/>
</dbReference>
<feature type="domain" description="M23ase beta-sheet core" evidence="1">
    <location>
        <begin position="204"/>
        <end position="296"/>
    </location>
</feature>
<dbReference type="AlphaFoldDB" id="A0A0A5HV75"/>
<dbReference type="EMBL" id="AVPG01000006">
    <property type="protein sequence ID" value="KGX87502.1"/>
    <property type="molecule type" value="Genomic_DNA"/>
</dbReference>
<dbReference type="InterPro" id="IPR011055">
    <property type="entry name" value="Dup_hybrid_motif"/>
</dbReference>
<organism evidence="2 3">
    <name type="scientific">Pontibacillus litoralis JSM 072002</name>
    <dbReference type="NCBI Taxonomy" id="1385512"/>
    <lineage>
        <taxon>Bacteria</taxon>
        <taxon>Bacillati</taxon>
        <taxon>Bacillota</taxon>
        <taxon>Bacilli</taxon>
        <taxon>Bacillales</taxon>
        <taxon>Bacillaceae</taxon>
        <taxon>Pontibacillus</taxon>
    </lineage>
</organism>
<dbReference type="Gene3D" id="2.70.70.10">
    <property type="entry name" value="Glucose Permease (Domain IIA)"/>
    <property type="match status" value="1"/>
</dbReference>
<dbReference type="Pfam" id="PF01551">
    <property type="entry name" value="Peptidase_M23"/>
    <property type="match status" value="1"/>
</dbReference>
<proteinExistence type="predicted"/>
<dbReference type="GO" id="GO:0004222">
    <property type="term" value="F:metalloendopeptidase activity"/>
    <property type="evidence" value="ECO:0007669"/>
    <property type="project" value="TreeGrafter"/>
</dbReference>
<evidence type="ECO:0000313" key="2">
    <source>
        <dbReference type="EMBL" id="KGX87502.1"/>
    </source>
</evidence>
<dbReference type="PANTHER" id="PTHR21666">
    <property type="entry name" value="PEPTIDASE-RELATED"/>
    <property type="match status" value="1"/>
</dbReference>
<dbReference type="RefSeq" id="WP_052127151.1">
    <property type="nucleotide sequence ID" value="NZ_AVPG01000006.1"/>
</dbReference>
<sequence>MKLHVKEALALLLTFSLVGCGESNNLTSNQTNNHKTQVEELVSVEQFPKQFLAGEFEAIYNQTSEPFQEQVSFEQFEELAIGFNKGVKNYTLLSKLPIQNVTEYVWISDGGDKGIRSYFGKKQSIEGLQLVPLNTYATDNVFTQNTYQMPITGEWFTFWGGTNELVNYHYALESQRYAYDLVIYEGDSTFEGDPKKNESYYAFGKDIVAPRKGVVISVKNDITDNTPTVNTNAEQPLGNHVIIEHQHKEYSIIAHMQKGSVQVREGDQINAGDVLGNVGNSGNSSEPHVHFQISNGSDWKEATSLRIKLKDEANPIRGDIVTGF</sequence>
<dbReference type="PANTHER" id="PTHR21666:SF270">
    <property type="entry name" value="MUREIN HYDROLASE ACTIVATOR ENVC"/>
    <property type="match status" value="1"/>
</dbReference>
<evidence type="ECO:0000313" key="3">
    <source>
        <dbReference type="Proteomes" id="UP000030401"/>
    </source>
</evidence>
<protein>
    <recommendedName>
        <fullName evidence="1">M23ase beta-sheet core domain-containing protein</fullName>
    </recommendedName>
</protein>